<dbReference type="PANTHER" id="PTHR21357">
    <property type="entry name" value="FAM172 FAMILY PROTEIN HOMOLOG CG10038"/>
    <property type="match status" value="1"/>
</dbReference>
<feature type="domain" description="Arb2" evidence="1">
    <location>
        <begin position="12"/>
        <end position="149"/>
    </location>
</feature>
<evidence type="ECO:0000313" key="2">
    <source>
        <dbReference type="EMBL" id="KAL2088174.1"/>
    </source>
</evidence>
<dbReference type="Pfam" id="PF22749">
    <property type="entry name" value="Arb2"/>
    <property type="match status" value="2"/>
</dbReference>
<comment type="caution">
    <text evidence="2">The sequence shown here is derived from an EMBL/GenBank/DDBJ whole genome shotgun (WGS) entry which is preliminary data.</text>
</comment>
<dbReference type="AlphaFoldDB" id="A0ABD1JLZ4"/>
<reference evidence="2 3" key="1">
    <citation type="submission" date="2024-09" db="EMBL/GenBank/DDBJ databases">
        <title>A chromosome-level genome assembly of Gray's grenadier anchovy, Coilia grayii.</title>
        <authorList>
            <person name="Fu Z."/>
        </authorList>
    </citation>
    <scope>NUCLEOTIDE SEQUENCE [LARGE SCALE GENOMIC DNA]</scope>
    <source>
        <strain evidence="2">G4</strain>
        <tissue evidence="2">Muscle</tissue>
    </source>
</reference>
<dbReference type="PANTHER" id="PTHR21357:SF5">
    <property type="entry name" value="SI:CH73-41E3.7"/>
    <property type="match status" value="1"/>
</dbReference>
<gene>
    <name evidence="2" type="ORF">ACEWY4_017002</name>
</gene>
<dbReference type="SUPFAM" id="SSF53474">
    <property type="entry name" value="alpha/beta-Hydrolases"/>
    <property type="match status" value="1"/>
</dbReference>
<dbReference type="EMBL" id="JBHFQA010000014">
    <property type="protein sequence ID" value="KAL2088174.1"/>
    <property type="molecule type" value="Genomic_DNA"/>
</dbReference>
<dbReference type="Proteomes" id="UP001591681">
    <property type="component" value="Unassembled WGS sequence"/>
</dbReference>
<dbReference type="InterPro" id="IPR053858">
    <property type="entry name" value="Arb2_dom"/>
</dbReference>
<evidence type="ECO:0000259" key="1">
    <source>
        <dbReference type="Pfam" id="PF22749"/>
    </source>
</evidence>
<keyword evidence="3" id="KW-1185">Reference proteome</keyword>
<dbReference type="InterPro" id="IPR029058">
    <property type="entry name" value="AB_hydrolase_fold"/>
</dbReference>
<organism evidence="2 3">
    <name type="scientific">Coilia grayii</name>
    <name type="common">Gray's grenadier anchovy</name>
    <dbReference type="NCBI Taxonomy" id="363190"/>
    <lineage>
        <taxon>Eukaryota</taxon>
        <taxon>Metazoa</taxon>
        <taxon>Chordata</taxon>
        <taxon>Craniata</taxon>
        <taxon>Vertebrata</taxon>
        <taxon>Euteleostomi</taxon>
        <taxon>Actinopterygii</taxon>
        <taxon>Neopterygii</taxon>
        <taxon>Teleostei</taxon>
        <taxon>Clupei</taxon>
        <taxon>Clupeiformes</taxon>
        <taxon>Clupeoidei</taxon>
        <taxon>Engraulidae</taxon>
        <taxon>Coilinae</taxon>
        <taxon>Coilia</taxon>
    </lineage>
</organism>
<accession>A0ABD1JLZ4</accession>
<feature type="domain" description="Arb2" evidence="1">
    <location>
        <begin position="152"/>
        <end position="240"/>
    </location>
</feature>
<sequence>METGSHTDHKTQTLSGCPYFFTANGQLRNKVTGEPYVSRVNCRDVQSTQQEHTAICSIITNHVRSLLESQLQLQKVLLPQGEGFVYMTPRALYNKKALLVLIPDAGTVPCGVWSWRTVVRDGLNYGCQVPYVLWAMGENWGVLLMNPNEGRGTPEEHVSRVWDRHISQSAAEHVLVVAHGYGGLAFVDWLCRQAAGAESRVSAVAFIDSSHNVWHQHLGADKHAWLRAHSRKWVLSNKPLNGPVGTLRAGMQLSAGTLCHGSAPAVCMQSVFRFFAKAIRPKPLPIPFSIITRSRRRALKMDCHNYSK</sequence>
<dbReference type="InterPro" id="IPR048263">
    <property type="entry name" value="Arb2"/>
</dbReference>
<proteinExistence type="predicted"/>
<name>A0ABD1JLZ4_9TELE</name>
<protein>
    <recommendedName>
        <fullName evidence="1">Arb2 domain-containing protein</fullName>
    </recommendedName>
</protein>
<evidence type="ECO:0000313" key="3">
    <source>
        <dbReference type="Proteomes" id="UP001591681"/>
    </source>
</evidence>